<evidence type="ECO:0000313" key="3">
    <source>
        <dbReference type="EMBL" id="MFC5744135.1"/>
    </source>
</evidence>
<comment type="caution">
    <text evidence="3">The sequence shown here is derived from an EMBL/GenBank/DDBJ whole genome shotgun (WGS) entry which is preliminary data.</text>
</comment>
<protein>
    <recommendedName>
        <fullName evidence="1">UPF0225 protein ACFPZN_00760</fullName>
    </recommendedName>
</protein>
<dbReference type="InterPro" id="IPR023006">
    <property type="entry name" value="YchJ-like"/>
</dbReference>
<keyword evidence="4" id="KW-1185">Reference proteome</keyword>
<comment type="similarity">
    <text evidence="1">Belongs to the UPF0225 family.</text>
</comment>
<dbReference type="RefSeq" id="WP_378279016.1">
    <property type="nucleotide sequence ID" value="NZ_JBHSON010000001.1"/>
</dbReference>
<sequence>MAKRRTPSRSGGPCPCGLPATYDECCGRLHRGEAQAKTAEELMRSRYSAFVVQDGAYLLKSWHPATRPQSVDVENDLRWDRLEILGASEGSPFHTKGTVEFRAHYTQGGRKGLLHERSDFVRHEGAWVYVKGTHPSP</sequence>
<dbReference type="EMBL" id="JBHSON010000001">
    <property type="protein sequence ID" value="MFC5744135.1"/>
    <property type="molecule type" value="Genomic_DNA"/>
</dbReference>
<organism evidence="3 4">
    <name type="scientific">Actinomadura rugatobispora</name>
    <dbReference type="NCBI Taxonomy" id="1994"/>
    <lineage>
        <taxon>Bacteria</taxon>
        <taxon>Bacillati</taxon>
        <taxon>Actinomycetota</taxon>
        <taxon>Actinomycetes</taxon>
        <taxon>Streptosporangiales</taxon>
        <taxon>Thermomonosporaceae</taxon>
        <taxon>Actinomadura</taxon>
    </lineage>
</organism>
<dbReference type="PANTHER" id="PTHR33747">
    <property type="entry name" value="UPF0225 PROTEIN SCO1677"/>
    <property type="match status" value="1"/>
</dbReference>
<dbReference type="PANTHER" id="PTHR33747:SF1">
    <property type="entry name" value="ADENYLATE CYCLASE-ASSOCIATED CAP C-TERMINAL DOMAIN-CONTAINING PROTEIN"/>
    <property type="match status" value="1"/>
</dbReference>
<gene>
    <name evidence="3" type="ORF">ACFPZN_00760</name>
</gene>
<evidence type="ECO:0000256" key="1">
    <source>
        <dbReference type="HAMAP-Rule" id="MF_00612"/>
    </source>
</evidence>
<reference evidence="4" key="1">
    <citation type="journal article" date="2019" name="Int. J. Syst. Evol. Microbiol.">
        <title>The Global Catalogue of Microorganisms (GCM) 10K type strain sequencing project: providing services to taxonomists for standard genome sequencing and annotation.</title>
        <authorList>
            <consortium name="The Broad Institute Genomics Platform"/>
            <consortium name="The Broad Institute Genome Sequencing Center for Infectious Disease"/>
            <person name="Wu L."/>
            <person name="Ma J."/>
        </authorList>
    </citation>
    <scope>NUCLEOTIDE SEQUENCE [LARGE SCALE GENOMIC DNA]</scope>
    <source>
        <strain evidence="4">KCTC 42087</strain>
    </source>
</reference>
<dbReference type="InterPro" id="IPR032710">
    <property type="entry name" value="NTF2-like_dom_sf"/>
</dbReference>
<feature type="domain" description="YchJ-like middle NTF2-like" evidence="2">
    <location>
        <begin position="38"/>
        <end position="132"/>
    </location>
</feature>
<evidence type="ECO:0000259" key="2">
    <source>
        <dbReference type="Pfam" id="PF17775"/>
    </source>
</evidence>
<dbReference type="InterPro" id="IPR048469">
    <property type="entry name" value="YchJ-like_M"/>
</dbReference>
<evidence type="ECO:0000313" key="4">
    <source>
        <dbReference type="Proteomes" id="UP001596074"/>
    </source>
</evidence>
<proteinExistence type="inferred from homology"/>
<name>A0ABW0ZTA8_9ACTN</name>
<dbReference type="HAMAP" id="MF_00612">
    <property type="entry name" value="UPF0225"/>
    <property type="match status" value="1"/>
</dbReference>
<dbReference type="Pfam" id="PF17775">
    <property type="entry name" value="YchJ_M-like"/>
    <property type="match status" value="1"/>
</dbReference>
<dbReference type="Gene3D" id="3.10.450.50">
    <property type="match status" value="1"/>
</dbReference>
<accession>A0ABW0ZTA8</accession>
<dbReference type="SUPFAM" id="SSF54427">
    <property type="entry name" value="NTF2-like"/>
    <property type="match status" value="1"/>
</dbReference>
<dbReference type="Proteomes" id="UP001596074">
    <property type="component" value="Unassembled WGS sequence"/>
</dbReference>